<name>A0A7W0DUK3_9ACTN</name>
<proteinExistence type="inferred from homology"/>
<comment type="caution">
    <text evidence="3">The sequence shown here is derived from an EMBL/GenBank/DDBJ whole genome shotgun (WGS) entry which is preliminary data.</text>
</comment>
<dbReference type="AlphaFoldDB" id="A0A7W0DUK3"/>
<dbReference type="Gene3D" id="3.40.630.190">
    <property type="entry name" value="LCP protein"/>
    <property type="match status" value="1"/>
</dbReference>
<gene>
    <name evidence="3" type="ORF">H1D24_38695</name>
</gene>
<dbReference type="EMBL" id="JACEHE010000048">
    <property type="protein sequence ID" value="MBA2951524.1"/>
    <property type="molecule type" value="Genomic_DNA"/>
</dbReference>
<evidence type="ECO:0000313" key="3">
    <source>
        <dbReference type="EMBL" id="MBA2951524.1"/>
    </source>
</evidence>
<dbReference type="PANTHER" id="PTHR33392">
    <property type="entry name" value="POLYISOPRENYL-TEICHOIC ACID--PEPTIDOGLYCAN TEICHOIC ACID TRANSFERASE TAGU"/>
    <property type="match status" value="1"/>
</dbReference>
<protein>
    <submittedName>
        <fullName evidence="3">LCP family protein</fullName>
    </submittedName>
</protein>
<comment type="similarity">
    <text evidence="1">Belongs to the LytR/CpsA/Psr (LCP) family.</text>
</comment>
<dbReference type="Proteomes" id="UP000545761">
    <property type="component" value="Unassembled WGS sequence"/>
</dbReference>
<evidence type="ECO:0000259" key="2">
    <source>
        <dbReference type="Pfam" id="PF03816"/>
    </source>
</evidence>
<organism evidence="3 4">
    <name type="scientific">Streptomyces himalayensis subsp. himalayensis</name>
    <dbReference type="NCBI Taxonomy" id="2756131"/>
    <lineage>
        <taxon>Bacteria</taxon>
        <taxon>Bacillati</taxon>
        <taxon>Actinomycetota</taxon>
        <taxon>Actinomycetes</taxon>
        <taxon>Kitasatosporales</taxon>
        <taxon>Streptomycetaceae</taxon>
        <taxon>Streptomyces</taxon>
        <taxon>Streptomyces himalayensis</taxon>
    </lineage>
</organism>
<evidence type="ECO:0000313" key="4">
    <source>
        <dbReference type="Proteomes" id="UP000545761"/>
    </source>
</evidence>
<dbReference type="PANTHER" id="PTHR33392:SF6">
    <property type="entry name" value="POLYISOPRENYL-TEICHOIC ACID--PEPTIDOGLYCAN TEICHOIC ACID TRANSFERASE TAGU"/>
    <property type="match status" value="1"/>
</dbReference>
<accession>A0A7W0DUK3</accession>
<sequence length="304" mass="32874">MNVLLVGTDNRDTVTQEEKKRYRLGSIGCGCTDTMMLVHIAQDRKRVSVISLPRDSLARIPAYTDRTGKKHKGHLAKINAAYAEGGPGLSMRTVENMTGVKIDRFLAVDFSRFMKTVDELGGLDICTDRRLKDPATALDLPVGTHHLGGGEALQYARSRKVDNLADFGRIQRQQKFLVSFIKEISSDGTLQNPVRLAKLGSVLLPSARTERAFTVKDLLSLARELRNIGLGSLEFATVPIKGYADIKGVGSTITWDEPKSAAVFKAVPAGRSLATAKAALPAGVHTTPGMGEFVPVKGTRLACS</sequence>
<dbReference type="RefSeq" id="WP_181662437.1">
    <property type="nucleotide sequence ID" value="NZ_JACEHE010000048.1"/>
</dbReference>
<reference evidence="3 4" key="1">
    <citation type="submission" date="2020-07" db="EMBL/GenBank/DDBJ databases">
        <title>Streptomyces isolated from Indian soil.</title>
        <authorList>
            <person name="Mandal S."/>
            <person name="Maiti P.K."/>
        </authorList>
    </citation>
    <scope>NUCLEOTIDE SEQUENCE [LARGE SCALE GENOMIC DNA]</scope>
    <source>
        <strain evidence="3 4">PSKA28</strain>
    </source>
</reference>
<dbReference type="InterPro" id="IPR004474">
    <property type="entry name" value="LytR_CpsA_psr"/>
</dbReference>
<dbReference type="NCBIfam" id="TIGR00350">
    <property type="entry name" value="lytR_cpsA_psr"/>
    <property type="match status" value="1"/>
</dbReference>
<dbReference type="InterPro" id="IPR050922">
    <property type="entry name" value="LytR/CpsA/Psr_CW_biosynth"/>
</dbReference>
<feature type="domain" description="Cell envelope-related transcriptional attenuator" evidence="2">
    <location>
        <begin position="32"/>
        <end position="185"/>
    </location>
</feature>
<dbReference type="Pfam" id="PF03816">
    <property type="entry name" value="LytR_cpsA_psr"/>
    <property type="match status" value="1"/>
</dbReference>
<evidence type="ECO:0000256" key="1">
    <source>
        <dbReference type="ARBA" id="ARBA00006068"/>
    </source>
</evidence>